<dbReference type="HOGENOM" id="CLU_032698_0_0_1"/>
<evidence type="ECO:0008006" key="4">
    <source>
        <dbReference type="Google" id="ProtNLM"/>
    </source>
</evidence>
<protein>
    <recommendedName>
        <fullName evidence="4">Coiled-coil SMC6 And NSE5 INteracting (CANIN) domain-containing protein</fullName>
    </recommendedName>
</protein>
<name>K3X4A0_GLOUD</name>
<feature type="compositionally biased region" description="Low complexity" evidence="1">
    <location>
        <begin position="18"/>
        <end position="51"/>
    </location>
</feature>
<dbReference type="InParanoid" id="K3X4A0"/>
<dbReference type="eggNOG" id="ENOG502QW9W">
    <property type="taxonomic scope" value="Eukaryota"/>
</dbReference>
<dbReference type="OMA" id="IEMEWKP"/>
<evidence type="ECO:0000256" key="1">
    <source>
        <dbReference type="SAM" id="MobiDB-lite"/>
    </source>
</evidence>
<reference evidence="3" key="2">
    <citation type="submission" date="2010-04" db="EMBL/GenBank/DDBJ databases">
        <authorList>
            <person name="Buell R."/>
            <person name="Hamilton J."/>
            <person name="Hostetler J."/>
        </authorList>
    </citation>
    <scope>NUCLEOTIDE SEQUENCE [LARGE SCALE GENOMIC DNA]</scope>
    <source>
        <strain evidence="3">DAOM:BR144</strain>
    </source>
</reference>
<feature type="region of interest" description="Disordered" evidence="1">
    <location>
        <begin position="1"/>
        <end position="69"/>
    </location>
</feature>
<sequence length="617" mass="68530">MATTATDKPRRAPRAINKAGTSISSSSTTATGGSASAAATSTRASASATKKTANKKKAAAHSDSDGGDADAEALLAKVDDDKRRVNSKRKRGAPAKTAILDEFMSLDALLDNDLEEKRKKQARERKLQKLRDECDTSLQNPAFDGASPLGKLMNAMESNMTSLSADNHLFTDELSKNQERFGYVFSPITEPLPYRRYEATPAELSSELKLVYKAMESSDVNEIGALLWSKAILLRCVLTKDAKTSDANGPVLPAKIGAWLFSTSESNANYSEFQAGLPSAAFCYPNEDYRVLLGSKMTTLRMEWQPTVYDFLNAFRTFGFQDSKRSMSAKSKIDVTPKSISKQKQKATPILPFPALNMEFVLLYFVLCLRAKILKLDGYDAFSFTMFFLRMQFEQNMHPEIVQLASICIEELLEVFPTIEWRKEWAPSLVLRIAGVNEGLFDSATGWLTVARRLPRTIRGTQLTTGLSIYVLQHRIDKTPQEGSNSERPLKFPIQSGLVLDIVAGIVEDLTLKYTEKRQSGKGSKTPPPYDLLCKKVALMDLALQAFLNILTQKEMSLLLKKLDALTGSHKSTMSAKWHELKTLVSLMHRKYSLENLRIGREPSPPSKTTLFVDEAN</sequence>
<reference evidence="2" key="3">
    <citation type="submission" date="2015-02" db="UniProtKB">
        <authorList>
            <consortium name="EnsemblProtists"/>
        </authorList>
    </citation>
    <scope>IDENTIFICATION</scope>
    <source>
        <strain evidence="2">DAOM BR144</strain>
    </source>
</reference>
<dbReference type="EMBL" id="GL376621">
    <property type="status" value="NOT_ANNOTATED_CDS"/>
    <property type="molecule type" value="Genomic_DNA"/>
</dbReference>
<dbReference type="AlphaFoldDB" id="K3X4A0"/>
<dbReference type="EnsemblProtists" id="PYU1_T012049">
    <property type="protein sequence ID" value="PYU1_T012049"/>
    <property type="gene ID" value="PYU1_G012023"/>
</dbReference>
<dbReference type="VEuPathDB" id="FungiDB:PYU1_G012023"/>
<keyword evidence="3" id="KW-1185">Reference proteome</keyword>
<accession>K3X4A0</accession>
<reference evidence="3" key="1">
    <citation type="journal article" date="2010" name="Genome Biol.">
        <title>Genome sequence of the necrotrophic plant pathogen Pythium ultimum reveals original pathogenicity mechanisms and effector repertoire.</title>
        <authorList>
            <person name="Levesque C.A."/>
            <person name="Brouwer H."/>
            <person name="Cano L."/>
            <person name="Hamilton J.P."/>
            <person name="Holt C."/>
            <person name="Huitema E."/>
            <person name="Raffaele S."/>
            <person name="Robideau G.P."/>
            <person name="Thines M."/>
            <person name="Win J."/>
            <person name="Zerillo M.M."/>
            <person name="Beakes G.W."/>
            <person name="Boore J.L."/>
            <person name="Busam D."/>
            <person name="Dumas B."/>
            <person name="Ferriera S."/>
            <person name="Fuerstenberg S.I."/>
            <person name="Gachon C.M."/>
            <person name="Gaulin E."/>
            <person name="Govers F."/>
            <person name="Grenville-Briggs L."/>
            <person name="Horner N."/>
            <person name="Hostetler J."/>
            <person name="Jiang R.H."/>
            <person name="Johnson J."/>
            <person name="Krajaejun T."/>
            <person name="Lin H."/>
            <person name="Meijer H.J."/>
            <person name="Moore B."/>
            <person name="Morris P."/>
            <person name="Phuntmart V."/>
            <person name="Puiu D."/>
            <person name="Shetty J."/>
            <person name="Stajich J.E."/>
            <person name="Tripathy S."/>
            <person name="Wawra S."/>
            <person name="van West P."/>
            <person name="Whitty B.R."/>
            <person name="Coutinho P.M."/>
            <person name="Henrissat B."/>
            <person name="Martin F."/>
            <person name="Thomas P.D."/>
            <person name="Tyler B.M."/>
            <person name="De Vries R.P."/>
            <person name="Kamoun S."/>
            <person name="Yandell M."/>
            <person name="Tisserat N."/>
            <person name="Buell C.R."/>
        </authorList>
    </citation>
    <scope>NUCLEOTIDE SEQUENCE</scope>
    <source>
        <strain evidence="3">DAOM:BR144</strain>
    </source>
</reference>
<evidence type="ECO:0000313" key="3">
    <source>
        <dbReference type="Proteomes" id="UP000019132"/>
    </source>
</evidence>
<evidence type="ECO:0000313" key="2">
    <source>
        <dbReference type="EnsemblProtists" id="PYU1_T012049"/>
    </source>
</evidence>
<proteinExistence type="predicted"/>
<organism evidence="2 3">
    <name type="scientific">Globisporangium ultimum (strain ATCC 200006 / CBS 805.95 / DAOM BR144)</name>
    <name type="common">Pythium ultimum</name>
    <dbReference type="NCBI Taxonomy" id="431595"/>
    <lineage>
        <taxon>Eukaryota</taxon>
        <taxon>Sar</taxon>
        <taxon>Stramenopiles</taxon>
        <taxon>Oomycota</taxon>
        <taxon>Peronosporomycetes</taxon>
        <taxon>Pythiales</taxon>
        <taxon>Pythiaceae</taxon>
        <taxon>Globisporangium</taxon>
    </lineage>
</organism>
<dbReference type="Proteomes" id="UP000019132">
    <property type="component" value="Unassembled WGS sequence"/>
</dbReference>